<dbReference type="Gene3D" id="3.90.76.10">
    <property type="entry name" value="Dipeptide-binding Protein, Domain 1"/>
    <property type="match status" value="1"/>
</dbReference>
<keyword evidence="7" id="KW-1185">Reference proteome</keyword>
<dbReference type="PANTHER" id="PTHR30290:SF9">
    <property type="entry name" value="OLIGOPEPTIDE-BINDING PROTEIN APPA"/>
    <property type="match status" value="1"/>
</dbReference>
<dbReference type="Gene3D" id="3.10.105.10">
    <property type="entry name" value="Dipeptide-binding Protein, Domain 3"/>
    <property type="match status" value="1"/>
</dbReference>
<dbReference type="PANTHER" id="PTHR30290">
    <property type="entry name" value="PERIPLASMIC BINDING COMPONENT OF ABC TRANSPORTER"/>
    <property type="match status" value="1"/>
</dbReference>
<organism evidence="6 7">
    <name type="scientific">Sneathiella chinensis</name>
    <dbReference type="NCBI Taxonomy" id="349750"/>
    <lineage>
        <taxon>Bacteria</taxon>
        <taxon>Pseudomonadati</taxon>
        <taxon>Pseudomonadota</taxon>
        <taxon>Alphaproteobacteria</taxon>
        <taxon>Sneathiellales</taxon>
        <taxon>Sneathiellaceae</taxon>
        <taxon>Sneathiella</taxon>
    </lineage>
</organism>
<protein>
    <submittedName>
        <fullName evidence="6">ABC transporter substrate-binding protein</fullName>
    </submittedName>
</protein>
<name>A0ABQ5TYU9_9PROT</name>
<evidence type="ECO:0000256" key="1">
    <source>
        <dbReference type="ARBA" id="ARBA00004418"/>
    </source>
</evidence>
<evidence type="ECO:0000259" key="5">
    <source>
        <dbReference type="Pfam" id="PF00496"/>
    </source>
</evidence>
<reference evidence="6" key="2">
    <citation type="submission" date="2023-01" db="EMBL/GenBank/DDBJ databases">
        <title>Draft genome sequence of Sneathiella chinensis strain NBRC 103408.</title>
        <authorList>
            <person name="Sun Q."/>
            <person name="Mori K."/>
        </authorList>
    </citation>
    <scope>NUCLEOTIDE SEQUENCE</scope>
    <source>
        <strain evidence="6">NBRC 103408</strain>
    </source>
</reference>
<dbReference type="EMBL" id="BSNF01000001">
    <property type="protein sequence ID" value="GLQ05162.1"/>
    <property type="molecule type" value="Genomic_DNA"/>
</dbReference>
<evidence type="ECO:0000313" key="6">
    <source>
        <dbReference type="EMBL" id="GLQ05162.1"/>
    </source>
</evidence>
<reference evidence="6" key="1">
    <citation type="journal article" date="2014" name="Int. J. Syst. Evol. Microbiol.">
        <title>Complete genome of a new Firmicutes species belonging to the dominant human colonic microbiota ('Ruminococcus bicirculans') reveals two chromosomes and a selective capacity to utilize plant glucans.</title>
        <authorList>
            <consortium name="NISC Comparative Sequencing Program"/>
            <person name="Wegmann U."/>
            <person name="Louis P."/>
            <person name="Goesmann A."/>
            <person name="Henrissat B."/>
            <person name="Duncan S.H."/>
            <person name="Flint H.J."/>
        </authorList>
    </citation>
    <scope>NUCLEOTIDE SEQUENCE</scope>
    <source>
        <strain evidence="6">NBRC 103408</strain>
    </source>
</reference>
<dbReference type="PIRSF" id="PIRSF002741">
    <property type="entry name" value="MppA"/>
    <property type="match status" value="1"/>
</dbReference>
<dbReference type="Pfam" id="PF00496">
    <property type="entry name" value="SBP_bac_5"/>
    <property type="match status" value="1"/>
</dbReference>
<evidence type="ECO:0000313" key="7">
    <source>
        <dbReference type="Proteomes" id="UP001161409"/>
    </source>
</evidence>
<sequence>MNIAVDGEIATLDYYMSSGRSAIIMSHHIFDTLIYKDTQSGEFVPALAESFEFENETTLKFVMRDGVKFHDGSDLTAEDVVYTINKVTDPAYGAVYQTAIKWIEKAEQRDDRTVIIKLKKAYPAALEWVAGFLPIYPSDYYEKAGKEGMALAPVGSGPYKVEAVEAGNRWKLKRFEEHYQGSPKQASIGSLDMRVYPEVNTQLTGLMTGNIDFMWKFSSDVAERLEATGKVRLGNEPIMRIVFLALDATEEGPVKNVKVRQAINHAINRDAIRASLFGGATQLIPTACNPVQFGCSTNVKTYEYDVEKAKSLLADAGYKNGFELDLLQVKSGSVPRAFAEAIISDLAKVGVKVNIEVQPWAASRDKWSGGDGDALLMSWGSWGIADTAMITSYWFGGGKINRAGDSDVTEHLLLADNSIDRKERQASYEIALQRIADQAYWVPLWTYSVNYATNPDLNLKVDSDEIVRFFNASWK</sequence>
<keyword evidence="3" id="KW-0813">Transport</keyword>
<dbReference type="Proteomes" id="UP001161409">
    <property type="component" value="Unassembled WGS sequence"/>
</dbReference>
<evidence type="ECO:0000256" key="4">
    <source>
        <dbReference type="ARBA" id="ARBA00022729"/>
    </source>
</evidence>
<proteinExistence type="inferred from homology"/>
<evidence type="ECO:0000256" key="2">
    <source>
        <dbReference type="ARBA" id="ARBA00005695"/>
    </source>
</evidence>
<comment type="caution">
    <text evidence="6">The sequence shown here is derived from an EMBL/GenBank/DDBJ whole genome shotgun (WGS) entry which is preliminary data.</text>
</comment>
<accession>A0ABQ5TYU9</accession>
<dbReference type="CDD" id="cd08515">
    <property type="entry name" value="PBP2_NikA_DppA_OppA_like_10"/>
    <property type="match status" value="1"/>
</dbReference>
<comment type="subcellular location">
    <subcellularLocation>
        <location evidence="1">Periplasm</location>
    </subcellularLocation>
</comment>
<dbReference type="PROSITE" id="PS01040">
    <property type="entry name" value="SBP_BACTERIAL_5"/>
    <property type="match status" value="1"/>
</dbReference>
<comment type="similarity">
    <text evidence="2">Belongs to the bacterial solute-binding protein 5 family.</text>
</comment>
<dbReference type="InterPro" id="IPR030678">
    <property type="entry name" value="Peptide/Ni-bd"/>
</dbReference>
<dbReference type="SUPFAM" id="SSF53850">
    <property type="entry name" value="Periplasmic binding protein-like II"/>
    <property type="match status" value="1"/>
</dbReference>
<dbReference type="InterPro" id="IPR023765">
    <property type="entry name" value="SBP_5_CS"/>
</dbReference>
<feature type="domain" description="Solute-binding protein family 5" evidence="5">
    <location>
        <begin position="42"/>
        <end position="398"/>
    </location>
</feature>
<gene>
    <name evidence="6" type="ORF">GCM10007924_03830</name>
</gene>
<evidence type="ECO:0000256" key="3">
    <source>
        <dbReference type="ARBA" id="ARBA00022448"/>
    </source>
</evidence>
<dbReference type="Gene3D" id="3.40.190.10">
    <property type="entry name" value="Periplasmic binding protein-like II"/>
    <property type="match status" value="1"/>
</dbReference>
<dbReference type="InterPro" id="IPR000914">
    <property type="entry name" value="SBP_5_dom"/>
</dbReference>
<dbReference type="InterPro" id="IPR039424">
    <property type="entry name" value="SBP_5"/>
</dbReference>
<keyword evidence="4" id="KW-0732">Signal</keyword>